<organism evidence="1 2">
    <name type="scientific">Polarella glacialis</name>
    <name type="common">Dinoflagellate</name>
    <dbReference type="NCBI Taxonomy" id="89957"/>
    <lineage>
        <taxon>Eukaryota</taxon>
        <taxon>Sar</taxon>
        <taxon>Alveolata</taxon>
        <taxon>Dinophyceae</taxon>
        <taxon>Suessiales</taxon>
        <taxon>Suessiaceae</taxon>
        <taxon>Polarella</taxon>
    </lineage>
</organism>
<gene>
    <name evidence="1" type="ORF">PGLA1383_LOCUS43933</name>
</gene>
<dbReference type="EMBL" id="CAJNNV010029101">
    <property type="protein sequence ID" value="CAE8627078.1"/>
    <property type="molecule type" value="Genomic_DNA"/>
</dbReference>
<comment type="caution">
    <text evidence="1">The sequence shown here is derived from an EMBL/GenBank/DDBJ whole genome shotgun (WGS) entry which is preliminary data.</text>
</comment>
<evidence type="ECO:0000313" key="2">
    <source>
        <dbReference type="Proteomes" id="UP000654075"/>
    </source>
</evidence>
<protein>
    <submittedName>
        <fullName evidence="1">Uncharacterized protein</fullName>
    </submittedName>
</protein>
<keyword evidence="2" id="KW-1185">Reference proteome</keyword>
<accession>A0A813GV60</accession>
<dbReference type="AlphaFoldDB" id="A0A813GV60"/>
<feature type="non-terminal residue" evidence="1">
    <location>
        <position position="113"/>
    </location>
</feature>
<evidence type="ECO:0000313" key="1">
    <source>
        <dbReference type="EMBL" id="CAE8627078.1"/>
    </source>
</evidence>
<dbReference type="Proteomes" id="UP000654075">
    <property type="component" value="Unassembled WGS sequence"/>
</dbReference>
<proteinExistence type="predicted"/>
<name>A0A813GV60_POLGL</name>
<feature type="non-terminal residue" evidence="1">
    <location>
        <position position="1"/>
    </location>
</feature>
<sequence length="113" mass="12746">RGATICFHCRRRALRVPFVDTADLPEAEFEALVKVEDAEASVAAAVVLQTTGIDAAPIRLTTRYQELKKRGSGLRSVDKMFRRTVKSLNTRAEGGGYPGGYEERYRLDWAWRK</sequence>
<reference evidence="1" key="1">
    <citation type="submission" date="2021-02" db="EMBL/GenBank/DDBJ databases">
        <authorList>
            <person name="Dougan E. K."/>
            <person name="Rhodes N."/>
            <person name="Thang M."/>
            <person name="Chan C."/>
        </authorList>
    </citation>
    <scope>NUCLEOTIDE SEQUENCE</scope>
</reference>